<dbReference type="EMBL" id="NJIH01000002">
    <property type="protein sequence ID" value="OWT65469.1"/>
    <property type="molecule type" value="Genomic_DNA"/>
</dbReference>
<dbReference type="OrthoDB" id="9796287at2"/>
<gene>
    <name evidence="1" type="ORF">CEY11_01615</name>
</gene>
<dbReference type="InterPro" id="IPR045179">
    <property type="entry name" value="YgfZ/GcvT"/>
</dbReference>
<protein>
    <submittedName>
        <fullName evidence="1">Folate-binding protein YgfZ</fullName>
    </submittedName>
</protein>
<dbReference type="PANTHER" id="PTHR22602">
    <property type="entry name" value="TRANSFERASE CAF17, MITOCHONDRIAL-RELATED"/>
    <property type="match status" value="1"/>
</dbReference>
<evidence type="ECO:0000313" key="2">
    <source>
        <dbReference type="Proteomes" id="UP000214603"/>
    </source>
</evidence>
<name>A0A225N363_9BURK</name>
<proteinExistence type="predicted"/>
<dbReference type="GO" id="GO:0016226">
    <property type="term" value="P:iron-sulfur cluster assembly"/>
    <property type="evidence" value="ECO:0007669"/>
    <property type="project" value="TreeGrafter"/>
</dbReference>
<organism evidence="1 2">
    <name type="scientific">Candidimonas nitroreducens</name>
    <dbReference type="NCBI Taxonomy" id="683354"/>
    <lineage>
        <taxon>Bacteria</taxon>
        <taxon>Pseudomonadati</taxon>
        <taxon>Pseudomonadota</taxon>
        <taxon>Betaproteobacteria</taxon>
        <taxon>Burkholderiales</taxon>
        <taxon>Alcaligenaceae</taxon>
        <taxon>Candidimonas</taxon>
    </lineage>
</organism>
<dbReference type="Gene3D" id="3.30.70.1400">
    <property type="entry name" value="Aminomethyltransferase beta-barrel domains"/>
    <property type="match status" value="1"/>
</dbReference>
<reference evidence="2" key="1">
    <citation type="submission" date="2017-06" db="EMBL/GenBank/DDBJ databases">
        <title>Herbaspirillum phytohormonus sp. nov., isolated from the root nodule of Robinia pseudoacacia in lead-zinc mine.</title>
        <authorList>
            <person name="Fan M."/>
            <person name="Lin Y."/>
        </authorList>
    </citation>
    <scope>NUCLEOTIDE SEQUENCE [LARGE SCALE GENOMIC DNA]</scope>
    <source>
        <strain evidence="2">SC-089</strain>
    </source>
</reference>
<dbReference type="Proteomes" id="UP000214603">
    <property type="component" value="Unassembled WGS sequence"/>
</dbReference>
<dbReference type="RefSeq" id="WP_088601619.1">
    <property type="nucleotide sequence ID" value="NZ_NJIH01000002.1"/>
</dbReference>
<sequence>MPADTNLHTASAIGAPNAPFFYCARLRDLAVIEIAGADAVSFMHGQLTQDVAGLPAGRAALAGYCTPKGRLLATMVLWHAQAGSEPPKLYAMVKADIAQALVKRLSMYVLRAKAKLRLTATPVTGLLPRGEAQGPLPASEAATGLDTPLPPAAELAALPADPQPWAVVSGAAGFFIAAPTAPNHGPRWWWIATEPGDAAAGLPPEEPGQAGADGASAGTLAEAWRAQDIAAGLPWISAATQDMFIPQTLNLDLIGGVNFTKGCYPGQEIVARSHYRGTVKRRMAGGRVATALAQAAQLAGRDTYDAQRPDSPCGRVIDAAANAGATVLLMEVQLASLDDTAYRLEAADGPAIALQALPYEIAPAEQG</sequence>
<comment type="caution">
    <text evidence="1">The sequence shown here is derived from an EMBL/GenBank/DDBJ whole genome shotgun (WGS) entry which is preliminary data.</text>
</comment>
<dbReference type="PANTHER" id="PTHR22602:SF0">
    <property type="entry name" value="TRANSFERASE CAF17, MITOCHONDRIAL-RELATED"/>
    <property type="match status" value="1"/>
</dbReference>
<evidence type="ECO:0000313" key="1">
    <source>
        <dbReference type="EMBL" id="OWT65469.1"/>
    </source>
</evidence>
<dbReference type="InterPro" id="IPR017703">
    <property type="entry name" value="YgfZ/GCV_T_CS"/>
</dbReference>
<accession>A0A225N363</accession>
<dbReference type="NCBIfam" id="TIGR03317">
    <property type="entry name" value="ygfZ_signature"/>
    <property type="match status" value="1"/>
</dbReference>
<dbReference type="AlphaFoldDB" id="A0A225N363"/>
<dbReference type="Gene3D" id="2.40.30.160">
    <property type="match status" value="1"/>
</dbReference>
<dbReference type="SUPFAM" id="SSF103025">
    <property type="entry name" value="Folate-binding domain"/>
    <property type="match status" value="1"/>
</dbReference>
<keyword evidence="2" id="KW-1185">Reference proteome</keyword>